<comment type="caution">
    <text evidence="1">The sequence shown here is derived from an EMBL/GenBank/DDBJ whole genome shotgun (WGS) entry which is preliminary data.</text>
</comment>
<name>A0A6G0TE65_APHGL</name>
<organism evidence="1 2">
    <name type="scientific">Aphis glycines</name>
    <name type="common">Soybean aphid</name>
    <dbReference type="NCBI Taxonomy" id="307491"/>
    <lineage>
        <taxon>Eukaryota</taxon>
        <taxon>Metazoa</taxon>
        <taxon>Ecdysozoa</taxon>
        <taxon>Arthropoda</taxon>
        <taxon>Hexapoda</taxon>
        <taxon>Insecta</taxon>
        <taxon>Pterygota</taxon>
        <taxon>Neoptera</taxon>
        <taxon>Paraneoptera</taxon>
        <taxon>Hemiptera</taxon>
        <taxon>Sternorrhyncha</taxon>
        <taxon>Aphidomorpha</taxon>
        <taxon>Aphidoidea</taxon>
        <taxon>Aphididae</taxon>
        <taxon>Aphidini</taxon>
        <taxon>Aphis</taxon>
        <taxon>Aphis</taxon>
    </lineage>
</organism>
<evidence type="ECO:0000313" key="2">
    <source>
        <dbReference type="Proteomes" id="UP000475862"/>
    </source>
</evidence>
<protein>
    <submittedName>
        <fullName evidence="1">Uncharacterized protein</fullName>
    </submittedName>
</protein>
<accession>A0A6G0TE65</accession>
<dbReference type="EMBL" id="VYZN01000042">
    <property type="protein sequence ID" value="KAE9530915.1"/>
    <property type="molecule type" value="Genomic_DNA"/>
</dbReference>
<evidence type="ECO:0000313" key="1">
    <source>
        <dbReference type="EMBL" id="KAE9530915.1"/>
    </source>
</evidence>
<keyword evidence="2" id="KW-1185">Reference proteome</keyword>
<sequence>MLFGVRSSSNTKSLSVCCQQNISICCIYICRTKITHSGITPSQVFIQENTDIFENIACLVITILIFNKKRSGKSFCRLPLSSVPPLSTINLNIYIDHVDYISCHLELAEFVILKASYIEKPIIINHFVQHTEQLMHGVYQCYNASCAHSAIVAVTDKLKLTYKRLKCGAIYKNCLFCKYIGLGFDELCIVFQNSFCCISQIIFQIEKPDESLQTVFDYSTLSCPKITKSNFNQKNGSKIFIKIRNNQ</sequence>
<reference evidence="1 2" key="1">
    <citation type="submission" date="2019-08" db="EMBL/GenBank/DDBJ databases">
        <title>The genome of the soybean aphid Biotype 1, its phylome, world population structure and adaptation to the North American continent.</title>
        <authorList>
            <person name="Giordano R."/>
            <person name="Donthu R.K."/>
            <person name="Hernandez A.G."/>
            <person name="Wright C.L."/>
            <person name="Zimin A.V."/>
        </authorList>
    </citation>
    <scope>NUCLEOTIDE SEQUENCE [LARGE SCALE GENOMIC DNA]</scope>
    <source>
        <tissue evidence="1">Whole aphids</tissue>
    </source>
</reference>
<proteinExistence type="predicted"/>
<gene>
    <name evidence="1" type="ORF">AGLY_011377</name>
</gene>
<dbReference type="AlphaFoldDB" id="A0A6G0TE65"/>
<dbReference type="Proteomes" id="UP000475862">
    <property type="component" value="Unassembled WGS sequence"/>
</dbReference>